<feature type="non-terminal residue" evidence="1">
    <location>
        <position position="1"/>
    </location>
</feature>
<accession>A0A5X8Y298</accession>
<reference evidence="1" key="1">
    <citation type="submission" date="2019-01" db="EMBL/GenBank/DDBJ databases">
        <authorList>
            <person name="Ashton P.M."/>
            <person name="Dallman T."/>
            <person name="Nair S."/>
            <person name="De Pinna E."/>
            <person name="Peters T."/>
            <person name="Grant K."/>
        </authorList>
    </citation>
    <scope>NUCLEOTIDE SEQUENCE</scope>
    <source>
        <strain evidence="1">500372</strain>
    </source>
</reference>
<dbReference type="EMBL" id="AAHWTY010000307">
    <property type="protein sequence ID" value="ECB1916332.1"/>
    <property type="molecule type" value="Genomic_DNA"/>
</dbReference>
<organism evidence="1">
    <name type="scientific">Salmonella newport</name>
    <dbReference type="NCBI Taxonomy" id="108619"/>
    <lineage>
        <taxon>Bacteria</taxon>
        <taxon>Pseudomonadati</taxon>
        <taxon>Pseudomonadota</taxon>
        <taxon>Gammaproteobacteria</taxon>
        <taxon>Enterobacterales</taxon>
        <taxon>Enterobacteriaceae</taxon>
        <taxon>Salmonella</taxon>
    </lineage>
</organism>
<dbReference type="AlphaFoldDB" id="A0A5X8Y298"/>
<proteinExistence type="predicted"/>
<gene>
    <name evidence="1" type="ORF">EVG73_29170</name>
</gene>
<comment type="caution">
    <text evidence="1">The sequence shown here is derived from an EMBL/GenBank/DDBJ whole genome shotgun (WGS) entry which is preliminary data.</text>
</comment>
<sequence length="112" mass="12704">RDFIQRYALTRFQPYTFGRDNGDIDKQYAGRINNLAGYLVSGRRKDGLPEYHVIPSVFNDEILCGIRPGFGCKVLEDAGILVRHEADRWASKTISINGTTQRFIVLTDRPGD</sequence>
<protein>
    <submittedName>
        <fullName evidence="1">Propanediol utilization protein</fullName>
    </submittedName>
</protein>
<name>A0A5X8Y298_SALNE</name>
<evidence type="ECO:0000313" key="1">
    <source>
        <dbReference type="EMBL" id="ECB1916332.1"/>
    </source>
</evidence>